<dbReference type="GO" id="GO:0016020">
    <property type="term" value="C:membrane"/>
    <property type="evidence" value="ECO:0007669"/>
    <property type="project" value="UniProtKB-SubCell"/>
</dbReference>
<dbReference type="AlphaFoldDB" id="A0A061AM74"/>
<evidence type="ECO:0000256" key="4">
    <source>
        <dbReference type="ARBA" id="ARBA00023136"/>
    </source>
</evidence>
<evidence type="ECO:0000256" key="6">
    <source>
        <dbReference type="SAM" id="Phobius"/>
    </source>
</evidence>
<feature type="region of interest" description="Disordered" evidence="5">
    <location>
        <begin position="545"/>
        <end position="643"/>
    </location>
</feature>
<feature type="chain" id="PRO_5001598100" evidence="7">
    <location>
        <begin position="20"/>
        <end position="817"/>
    </location>
</feature>
<feature type="region of interest" description="Disordered" evidence="5">
    <location>
        <begin position="661"/>
        <end position="817"/>
    </location>
</feature>
<keyword evidence="2 6" id="KW-0812">Transmembrane</keyword>
<feature type="compositionally biased region" description="Basic and acidic residues" evidence="5">
    <location>
        <begin position="687"/>
        <end position="698"/>
    </location>
</feature>
<feature type="compositionally biased region" description="Pro residues" evidence="5">
    <location>
        <begin position="598"/>
        <end position="611"/>
    </location>
</feature>
<feature type="compositionally biased region" description="Basic and acidic residues" evidence="5">
    <location>
        <begin position="713"/>
        <end position="747"/>
    </location>
</feature>
<keyword evidence="3 6" id="KW-1133">Transmembrane helix</keyword>
<evidence type="ECO:0000256" key="3">
    <source>
        <dbReference type="ARBA" id="ARBA00022989"/>
    </source>
</evidence>
<feature type="region of interest" description="Disordered" evidence="5">
    <location>
        <begin position="476"/>
        <end position="499"/>
    </location>
</feature>
<name>A0A061AM74_RHOTO</name>
<feature type="transmembrane region" description="Helical" evidence="6">
    <location>
        <begin position="75"/>
        <end position="97"/>
    </location>
</feature>
<evidence type="ECO:0000256" key="7">
    <source>
        <dbReference type="SAM" id="SignalP"/>
    </source>
</evidence>
<reference evidence="8" key="1">
    <citation type="journal article" date="2014" name="Genome Announc.">
        <title>Draft genome sequence of Rhodosporidium toruloides CECT1137, an oleaginous yeast of biotechnological interest.</title>
        <authorList>
            <person name="Morin N."/>
            <person name="Calcas X."/>
            <person name="Devillers H."/>
            <person name="Durrens P."/>
            <person name="Sherman D.J."/>
            <person name="Nicaud J.-M."/>
            <person name="Neuveglise C."/>
        </authorList>
    </citation>
    <scope>NUCLEOTIDE SEQUENCE</scope>
    <source>
        <strain evidence="8">CECT1137</strain>
    </source>
</reference>
<keyword evidence="7" id="KW-0732">Signal</keyword>
<feature type="transmembrane region" description="Helical" evidence="6">
    <location>
        <begin position="209"/>
        <end position="228"/>
    </location>
</feature>
<evidence type="ECO:0000256" key="5">
    <source>
        <dbReference type="SAM" id="MobiDB-lite"/>
    </source>
</evidence>
<dbReference type="EMBL" id="LK052936">
    <property type="protein sequence ID" value="CDR35819.1"/>
    <property type="molecule type" value="Genomic_DNA"/>
</dbReference>
<evidence type="ECO:0000256" key="2">
    <source>
        <dbReference type="ARBA" id="ARBA00022692"/>
    </source>
</evidence>
<proteinExistence type="predicted"/>
<feature type="transmembrane region" description="Helical" evidence="6">
    <location>
        <begin position="280"/>
        <end position="302"/>
    </location>
</feature>
<dbReference type="SMART" id="SM01417">
    <property type="entry name" value="Solute_trans_a"/>
    <property type="match status" value="1"/>
</dbReference>
<sequence>MRWVAWVAPLAWLVDVVRASEAASVAKDGGAGSGSKLPLWVLVSATISAGLSTVLSLGTIWLQLKHYHKPRLQRLVVRILVMVPIYSLSTLISLYSLDLAFFVDAVRDIYEAFVIYCFFSLLVEYLGGERSLIITLHGREPVKHPFPVSLFLRPMDASDPFTFLGLKRGILQYVQIKPILAAATVVLKATGTYNDGALRKDSGYTYVSIVYNLSVSLSLYCLAMFWVATNDDLKPYRPMPKFLCVKGLIFMTFWQGFAVSILVATGLLRTSRYDSEELSVAIQDTLLCLQMPLFAFLHLYAFSYTDYIDEKHIYSGRLPVWHAFKDAFGYKDLLLDSLTTLKGTGFSYRTFEPASGALHAEGLIRDRRIRAGLRYSASGQRKYWLNQPGAEEDAFGRRGEGILKRGLAARPFHEIGRVLEERLEQQEGYAPLSHEEEEGGVVRIDPEWRAEELARQKATGGGAVVGLGWWEGGRTYDDLSDGEESEPESLDFADPRDAEEKDMEKLYREARELEYGDWSYPVLDASREAARRRIRDEEDALLSGKYGAHRRRGKGKEALRPPAQHRPGSYGALAEREPLAQHGSSGGPSCSHRDSRSPRPPSADPLPPPPAQHQTSAPSDPPTSADHPAALGSSIIHGAHDLLHSAPDDAARLATRLRLRKKEEQSRLPPDAVDLVVEDTQAEEEEQIRQRRRGEPGGKKTRVYRLAYVPPELRGKEGTDEEQEERKKGNEVHDAVPGEQARVKDVVEREEEQDGPLPPPKGSVPGGNEGRKDEVVRIVVEEEEQQARQAGVDERPPSAPVGGSHGGVLDAADNPWR</sequence>
<feature type="signal peptide" evidence="7">
    <location>
        <begin position="1"/>
        <end position="19"/>
    </location>
</feature>
<dbReference type="OrthoDB" id="2536667at2759"/>
<accession>A0A061AM74</accession>
<feature type="transmembrane region" description="Helical" evidence="6">
    <location>
        <begin position="38"/>
        <end position="63"/>
    </location>
</feature>
<evidence type="ECO:0000313" key="8">
    <source>
        <dbReference type="EMBL" id="CDR35819.1"/>
    </source>
</evidence>
<dbReference type="InterPro" id="IPR005178">
    <property type="entry name" value="Ostalpha/TMEM184C"/>
</dbReference>
<organism evidence="8">
    <name type="scientific">Rhodotorula toruloides</name>
    <name type="common">Yeast</name>
    <name type="synonym">Rhodosporidium toruloides</name>
    <dbReference type="NCBI Taxonomy" id="5286"/>
    <lineage>
        <taxon>Eukaryota</taxon>
        <taxon>Fungi</taxon>
        <taxon>Dikarya</taxon>
        <taxon>Basidiomycota</taxon>
        <taxon>Pucciniomycotina</taxon>
        <taxon>Microbotryomycetes</taxon>
        <taxon>Sporidiobolales</taxon>
        <taxon>Sporidiobolaceae</taxon>
        <taxon>Rhodotorula</taxon>
    </lineage>
</organism>
<feature type="compositionally biased region" description="Acidic residues" evidence="5">
    <location>
        <begin position="478"/>
        <end position="491"/>
    </location>
</feature>
<comment type="subcellular location">
    <subcellularLocation>
        <location evidence="1">Membrane</location>
        <topology evidence="1">Multi-pass membrane protein</topology>
    </subcellularLocation>
</comment>
<feature type="transmembrane region" description="Helical" evidence="6">
    <location>
        <begin position="248"/>
        <end position="268"/>
    </location>
</feature>
<feature type="compositionally biased region" description="Basic and acidic residues" evidence="5">
    <location>
        <begin position="769"/>
        <end position="780"/>
    </location>
</feature>
<gene>
    <name evidence="8" type="ORF">RHTO0S_01e07778g</name>
</gene>
<feature type="compositionally biased region" description="Acidic residues" evidence="5">
    <location>
        <begin position="676"/>
        <end position="686"/>
    </location>
</feature>
<evidence type="ECO:0000256" key="1">
    <source>
        <dbReference type="ARBA" id="ARBA00004141"/>
    </source>
</evidence>
<keyword evidence="4 6" id="KW-0472">Membrane</keyword>
<protein>
    <submittedName>
        <fullName evidence="8">RHTO0S01e07778g1_1</fullName>
    </submittedName>
</protein>
<dbReference type="PANTHER" id="PTHR23423">
    <property type="entry name" value="ORGANIC SOLUTE TRANSPORTER-RELATED"/>
    <property type="match status" value="1"/>
</dbReference>
<feature type="transmembrane region" description="Helical" evidence="6">
    <location>
        <begin position="109"/>
        <end position="127"/>
    </location>
</feature>
<dbReference type="Pfam" id="PF03619">
    <property type="entry name" value="Solute_trans_a"/>
    <property type="match status" value="1"/>
</dbReference>